<reference evidence="8" key="2">
    <citation type="submission" date="2020-05" db="UniProtKB">
        <authorList>
            <consortium name="EnsemblMetazoa"/>
        </authorList>
    </citation>
    <scope>IDENTIFICATION</scope>
    <source>
        <strain evidence="8">IAEA</strain>
    </source>
</reference>
<dbReference type="PROSITE" id="PS50850">
    <property type="entry name" value="MFS"/>
    <property type="match status" value="1"/>
</dbReference>
<keyword evidence="2" id="KW-0813">Transport</keyword>
<dbReference type="Gene3D" id="1.20.1250.20">
    <property type="entry name" value="MFS general substrate transporter like domains"/>
    <property type="match status" value="1"/>
</dbReference>
<keyword evidence="9" id="KW-1185">Reference proteome</keyword>
<feature type="transmembrane region" description="Helical" evidence="6">
    <location>
        <begin position="216"/>
        <end position="234"/>
    </location>
</feature>
<comment type="subcellular location">
    <subcellularLocation>
        <location evidence="1">Membrane</location>
        <topology evidence="1">Multi-pass membrane protein</topology>
    </subcellularLocation>
</comment>
<feature type="transmembrane region" description="Helical" evidence="6">
    <location>
        <begin position="315"/>
        <end position="333"/>
    </location>
</feature>
<dbReference type="InterPro" id="IPR020846">
    <property type="entry name" value="MFS_dom"/>
</dbReference>
<dbReference type="InterPro" id="IPR011701">
    <property type="entry name" value="MFS"/>
</dbReference>
<organism evidence="8 9">
    <name type="scientific">Glossina palpalis gambiensis</name>
    <dbReference type="NCBI Taxonomy" id="67801"/>
    <lineage>
        <taxon>Eukaryota</taxon>
        <taxon>Metazoa</taxon>
        <taxon>Ecdysozoa</taxon>
        <taxon>Arthropoda</taxon>
        <taxon>Hexapoda</taxon>
        <taxon>Insecta</taxon>
        <taxon>Pterygota</taxon>
        <taxon>Neoptera</taxon>
        <taxon>Endopterygota</taxon>
        <taxon>Diptera</taxon>
        <taxon>Brachycera</taxon>
        <taxon>Muscomorpha</taxon>
        <taxon>Hippoboscoidea</taxon>
        <taxon>Glossinidae</taxon>
        <taxon>Glossina</taxon>
    </lineage>
</organism>
<dbReference type="Pfam" id="PF07690">
    <property type="entry name" value="MFS_1"/>
    <property type="match status" value="1"/>
</dbReference>
<feature type="transmembrane region" description="Helical" evidence="6">
    <location>
        <begin position="178"/>
        <end position="204"/>
    </location>
</feature>
<evidence type="ECO:0000256" key="3">
    <source>
        <dbReference type="ARBA" id="ARBA00022692"/>
    </source>
</evidence>
<dbReference type="VEuPathDB" id="VectorBase:GPPI033175"/>
<evidence type="ECO:0000256" key="2">
    <source>
        <dbReference type="ARBA" id="ARBA00022448"/>
    </source>
</evidence>
<dbReference type="GO" id="GO:0031526">
    <property type="term" value="C:brush border membrane"/>
    <property type="evidence" value="ECO:0007669"/>
    <property type="project" value="TreeGrafter"/>
</dbReference>
<dbReference type="Proteomes" id="UP000092460">
    <property type="component" value="Unassembled WGS sequence"/>
</dbReference>
<feature type="domain" description="Major facilitator superfamily (MFS) profile" evidence="7">
    <location>
        <begin position="45"/>
        <end position="393"/>
    </location>
</feature>
<evidence type="ECO:0000313" key="9">
    <source>
        <dbReference type="Proteomes" id="UP000092460"/>
    </source>
</evidence>
<accession>A0A1B0BKN1</accession>
<feature type="transmembrane region" description="Helical" evidence="6">
    <location>
        <begin position="277"/>
        <end position="295"/>
    </location>
</feature>
<keyword evidence="4 6" id="KW-1133">Transmembrane helix</keyword>
<evidence type="ECO:0000313" key="8">
    <source>
        <dbReference type="EnsemblMetazoa" id="GPPI033175-PA"/>
    </source>
</evidence>
<dbReference type="PANTHER" id="PTHR23504:SF31">
    <property type="entry name" value="MAJOR FACILITATOR SUPERFAMILY DOMAIN-CONTAINING PROTEIN 10"/>
    <property type="match status" value="1"/>
</dbReference>
<proteinExistence type="predicted"/>
<dbReference type="AlphaFoldDB" id="A0A1B0BKN1"/>
<dbReference type="GO" id="GO:0022857">
    <property type="term" value="F:transmembrane transporter activity"/>
    <property type="evidence" value="ECO:0007669"/>
    <property type="project" value="InterPro"/>
</dbReference>
<dbReference type="EnsemblMetazoa" id="GPPI033175-RA">
    <property type="protein sequence ID" value="GPPI033175-PA"/>
    <property type="gene ID" value="GPPI033175"/>
</dbReference>
<dbReference type="SUPFAM" id="SSF103473">
    <property type="entry name" value="MFS general substrate transporter"/>
    <property type="match status" value="1"/>
</dbReference>
<evidence type="ECO:0000256" key="1">
    <source>
        <dbReference type="ARBA" id="ARBA00004141"/>
    </source>
</evidence>
<sequence>MYSLKHLNKTTNVNKTNNNNNVNALKDFKVEAVKAKSANQGNDPQIYVVFISLLLDLLAFTIILPLLPSLLEYFKQNDNSAFYRVLTQSMQQFQQLVGAPERFNSVLFGGFLGSMFSFLQFLASPISGIALSYFLWALSRNFALFVLSRFIGGLSKGNISLAMSIITDVSSEKTRSRGMALVGIAFSLGFIFGPMIGAFFAIFANKNSGPWFVSPSLLAFTLAIGDLLVLLFCLRETLPKEKRIKEISSSLSWQLLNITSIFRFSAMKNVSKKQMNALQIIGLIYFTYLFLYSALEFTVTFLMYHKFGYTSMDQAKMFLTTGVIMTLLQGSVVRNIPESKVKNYAVGSLYLLVPAFIFVGMASTFWCLGSKFTYVMGGLLLIIPSLALQRTQL</sequence>
<feature type="transmembrane region" description="Helical" evidence="6">
    <location>
        <begin position="345"/>
        <end position="366"/>
    </location>
</feature>
<dbReference type="InterPro" id="IPR036259">
    <property type="entry name" value="MFS_trans_sf"/>
</dbReference>
<dbReference type="STRING" id="67801.A0A1B0BKN1"/>
<dbReference type="InterPro" id="IPR001958">
    <property type="entry name" value="Tet-R_TetA/multi-R_MdtG-like"/>
</dbReference>
<evidence type="ECO:0000256" key="4">
    <source>
        <dbReference type="ARBA" id="ARBA00022989"/>
    </source>
</evidence>
<evidence type="ECO:0000256" key="5">
    <source>
        <dbReference type="ARBA" id="ARBA00023136"/>
    </source>
</evidence>
<keyword evidence="3 6" id="KW-0812">Transmembrane</keyword>
<feature type="transmembrane region" description="Helical" evidence="6">
    <location>
        <begin position="46"/>
        <end position="67"/>
    </location>
</feature>
<dbReference type="EMBL" id="JXJN01015978">
    <property type="status" value="NOT_ANNOTATED_CDS"/>
    <property type="molecule type" value="Genomic_DNA"/>
</dbReference>
<dbReference type="PANTHER" id="PTHR23504">
    <property type="entry name" value="MAJOR FACILITATOR SUPERFAMILY DOMAIN-CONTAINING PROTEIN 10"/>
    <property type="match status" value="1"/>
</dbReference>
<name>A0A1B0BKN1_9MUSC</name>
<feature type="transmembrane region" description="Helical" evidence="6">
    <location>
        <begin position="372"/>
        <end position="388"/>
    </location>
</feature>
<reference evidence="9" key="1">
    <citation type="submission" date="2015-01" db="EMBL/GenBank/DDBJ databases">
        <authorList>
            <person name="Aksoy S."/>
            <person name="Warren W."/>
            <person name="Wilson R.K."/>
        </authorList>
    </citation>
    <scope>NUCLEOTIDE SEQUENCE [LARGE SCALE GENOMIC DNA]</scope>
    <source>
        <strain evidence="9">IAEA</strain>
    </source>
</reference>
<evidence type="ECO:0000256" key="6">
    <source>
        <dbReference type="SAM" id="Phobius"/>
    </source>
</evidence>
<evidence type="ECO:0000259" key="7">
    <source>
        <dbReference type="PROSITE" id="PS50850"/>
    </source>
</evidence>
<feature type="transmembrane region" description="Helical" evidence="6">
    <location>
        <begin position="106"/>
        <end position="136"/>
    </location>
</feature>
<dbReference type="PRINTS" id="PR01035">
    <property type="entry name" value="TCRTETA"/>
</dbReference>
<protein>
    <recommendedName>
        <fullName evidence="7">Major facilitator superfamily (MFS) profile domain-containing protein</fullName>
    </recommendedName>
</protein>
<keyword evidence="5 6" id="KW-0472">Membrane</keyword>